<sequence>MAQDSSHPNPEAEVVELCRALIQFDTSNTGDPQTSAPERPAAEWVAAQLAEVGIDSQLRESVPGRASLVARLPGTDPERGALLVHGHLDVVPADPAEWSVPPFAGEVHDGFVWGRGAVDMKDFDAMVLAVVRHWARTGYQPPRDIVLAFTADEEAGGRYGAHFLVEQHPELLAGCTEAIGEVGGYSFSVDGPAGAGTDQRLYLVQIAEKGIEWLRLTATGPPGHGSMLHDDNAVTTIAEAVARLGRHRFPVELTPAVTAFLTHASDALGVEWDRADPDALIAKLGSIAPIIGATIRNTANPTRLHAGYKENVIPGQAWATVDARSLPGRSEQLLAQVRELVGPEVTVEYVQHQPAVETTFDGPLVAAMGAALRAEDPAARAVPYLLSAGTDAKAFARLGVRCFGFAPLRLPPDLNFASLFHGVDERVPVEGLQFGVRVLDRFLRMS</sequence>
<evidence type="ECO:0000256" key="3">
    <source>
        <dbReference type="ARBA" id="ARBA00022723"/>
    </source>
</evidence>
<evidence type="ECO:0000313" key="7">
    <source>
        <dbReference type="EMBL" id="QSB12724.1"/>
    </source>
</evidence>
<dbReference type="Gene3D" id="3.40.630.10">
    <property type="entry name" value="Zn peptidases"/>
    <property type="match status" value="1"/>
</dbReference>
<dbReference type="PROSITE" id="PS00758">
    <property type="entry name" value="ARGE_DAPE_CPG2_1"/>
    <property type="match status" value="1"/>
</dbReference>
<dbReference type="PANTHER" id="PTHR43808">
    <property type="entry name" value="ACETYLORNITHINE DEACETYLASE"/>
    <property type="match status" value="1"/>
</dbReference>
<dbReference type="SUPFAM" id="SSF53187">
    <property type="entry name" value="Zn-dependent exopeptidases"/>
    <property type="match status" value="1"/>
</dbReference>
<dbReference type="KEGG" id="nhy:JQS43_13565"/>
<keyword evidence="5" id="KW-0862">Zinc</keyword>
<protein>
    <submittedName>
        <fullName evidence="7">M20/M25/M40 family metallo-hydrolase</fullName>
    </submittedName>
</protein>
<reference evidence="7" key="1">
    <citation type="submission" date="2021-02" db="EMBL/GenBank/DDBJ databases">
        <title>Natrosporangium hydrolyticum gen. nov., sp. nov, a haloalkaliphilic actinobacterium from a soda solonchak soil.</title>
        <authorList>
            <person name="Sorokin D.Y."/>
            <person name="Khijniak T.V."/>
            <person name="Zakharycheva A.P."/>
            <person name="Boueva O.V."/>
            <person name="Ariskina E.V."/>
            <person name="Hahnke R.L."/>
            <person name="Bunk B."/>
            <person name="Sproer C."/>
            <person name="Schumann P."/>
            <person name="Evtushenko L.I."/>
            <person name="Kublanov I.V."/>
        </authorList>
    </citation>
    <scope>NUCLEOTIDE SEQUENCE</scope>
    <source>
        <strain evidence="7">DSM 106523</strain>
    </source>
</reference>
<dbReference type="InterPro" id="IPR036264">
    <property type="entry name" value="Bact_exopeptidase_dim_dom"/>
</dbReference>
<evidence type="ECO:0000313" key="8">
    <source>
        <dbReference type="Proteomes" id="UP000662857"/>
    </source>
</evidence>
<dbReference type="Proteomes" id="UP000662857">
    <property type="component" value="Chromosome"/>
</dbReference>
<dbReference type="GO" id="GO:0016787">
    <property type="term" value="F:hydrolase activity"/>
    <property type="evidence" value="ECO:0007669"/>
    <property type="project" value="UniProtKB-KW"/>
</dbReference>
<dbReference type="PANTHER" id="PTHR43808:SF8">
    <property type="entry name" value="PEPTIDASE M20 DIMERISATION DOMAIN-CONTAINING PROTEIN"/>
    <property type="match status" value="1"/>
</dbReference>
<keyword evidence="8" id="KW-1185">Reference proteome</keyword>
<dbReference type="RefSeq" id="WP_239674764.1">
    <property type="nucleotide sequence ID" value="NZ_CP070499.1"/>
</dbReference>
<comment type="cofactor">
    <cofactor evidence="1">
        <name>Zn(2+)</name>
        <dbReference type="ChEBI" id="CHEBI:29105"/>
    </cofactor>
</comment>
<dbReference type="FunFam" id="1.10.150.900:FF:000002">
    <property type="entry name" value="M20/M25/M40 family peptidase"/>
    <property type="match status" value="1"/>
</dbReference>
<dbReference type="SUPFAM" id="SSF55031">
    <property type="entry name" value="Bacterial exopeptidase dimerisation domain"/>
    <property type="match status" value="1"/>
</dbReference>
<dbReference type="PIRSF" id="PIRSF036696">
    <property type="entry name" value="ACY-1"/>
    <property type="match status" value="1"/>
</dbReference>
<dbReference type="Gene3D" id="1.10.150.900">
    <property type="match status" value="1"/>
</dbReference>
<feature type="domain" description="Peptidase M20 dimerisation" evidence="6">
    <location>
        <begin position="206"/>
        <end position="342"/>
    </location>
</feature>
<dbReference type="Pfam" id="PF01546">
    <property type="entry name" value="Peptidase_M20"/>
    <property type="match status" value="1"/>
</dbReference>
<organism evidence="7 8">
    <name type="scientific">Natronosporangium hydrolyticum</name>
    <dbReference type="NCBI Taxonomy" id="2811111"/>
    <lineage>
        <taxon>Bacteria</taxon>
        <taxon>Bacillati</taxon>
        <taxon>Actinomycetota</taxon>
        <taxon>Actinomycetes</taxon>
        <taxon>Micromonosporales</taxon>
        <taxon>Micromonosporaceae</taxon>
        <taxon>Natronosporangium</taxon>
    </lineage>
</organism>
<dbReference type="InterPro" id="IPR011650">
    <property type="entry name" value="Peptidase_M20_dimer"/>
</dbReference>
<keyword evidence="3" id="KW-0479">Metal-binding</keyword>
<name>A0A895Y4U4_9ACTN</name>
<accession>A0A895Y4U4</accession>
<evidence type="ECO:0000256" key="2">
    <source>
        <dbReference type="ARBA" id="ARBA00006247"/>
    </source>
</evidence>
<comment type="similarity">
    <text evidence="2">Belongs to the peptidase M20A family.</text>
</comment>
<dbReference type="EMBL" id="CP070499">
    <property type="protein sequence ID" value="QSB12724.1"/>
    <property type="molecule type" value="Genomic_DNA"/>
</dbReference>
<dbReference type="CDD" id="cd05675">
    <property type="entry name" value="M20_yscS_like"/>
    <property type="match status" value="1"/>
</dbReference>
<dbReference type="GO" id="GO:0046872">
    <property type="term" value="F:metal ion binding"/>
    <property type="evidence" value="ECO:0007669"/>
    <property type="project" value="UniProtKB-KW"/>
</dbReference>
<proteinExistence type="inferred from homology"/>
<gene>
    <name evidence="7" type="ORF">JQS43_13565</name>
</gene>
<dbReference type="InterPro" id="IPR002933">
    <property type="entry name" value="Peptidase_M20"/>
</dbReference>
<keyword evidence="4" id="KW-0378">Hydrolase</keyword>
<dbReference type="NCBIfam" id="NF005913">
    <property type="entry name" value="PRK07906.1"/>
    <property type="match status" value="1"/>
</dbReference>
<dbReference type="Pfam" id="PF07687">
    <property type="entry name" value="M20_dimer"/>
    <property type="match status" value="1"/>
</dbReference>
<dbReference type="AlphaFoldDB" id="A0A895Y4U4"/>
<dbReference type="Gene3D" id="3.30.70.360">
    <property type="match status" value="1"/>
</dbReference>
<evidence type="ECO:0000256" key="5">
    <source>
        <dbReference type="ARBA" id="ARBA00022833"/>
    </source>
</evidence>
<evidence type="ECO:0000256" key="4">
    <source>
        <dbReference type="ARBA" id="ARBA00022801"/>
    </source>
</evidence>
<dbReference type="InterPro" id="IPR001261">
    <property type="entry name" value="ArgE/DapE_CS"/>
</dbReference>
<dbReference type="InterPro" id="IPR050072">
    <property type="entry name" value="Peptidase_M20A"/>
</dbReference>
<evidence type="ECO:0000256" key="1">
    <source>
        <dbReference type="ARBA" id="ARBA00001947"/>
    </source>
</evidence>
<evidence type="ECO:0000259" key="6">
    <source>
        <dbReference type="Pfam" id="PF07687"/>
    </source>
</evidence>